<keyword evidence="2" id="KW-1185">Reference proteome</keyword>
<comment type="caution">
    <text evidence="1">The sequence shown here is derived from an EMBL/GenBank/DDBJ whole genome shotgun (WGS) entry which is preliminary data.</text>
</comment>
<gene>
    <name evidence="1" type="ORF">Adu01nite_57330</name>
</gene>
<proteinExistence type="predicted"/>
<dbReference type="EMBL" id="BOML01000043">
    <property type="protein sequence ID" value="GIE04383.1"/>
    <property type="molecule type" value="Genomic_DNA"/>
</dbReference>
<protein>
    <recommendedName>
        <fullName evidence="3">Secreted protein</fullName>
    </recommendedName>
</protein>
<sequence length="121" mass="12351">MLTLVWPTSPSAAVPICVFGALGAGEFSAGTARSASLSLSLALSASLSLSLAAPRSCSANRTCCCSTSPQTTATWPASASWRAPWPPTGVYSVVVSHDECFPQEIGVDRHLSLTGGILTAP</sequence>
<organism evidence="1 2">
    <name type="scientific">Paractinoplanes durhamensis</name>
    <dbReference type="NCBI Taxonomy" id="113563"/>
    <lineage>
        <taxon>Bacteria</taxon>
        <taxon>Bacillati</taxon>
        <taxon>Actinomycetota</taxon>
        <taxon>Actinomycetes</taxon>
        <taxon>Micromonosporales</taxon>
        <taxon>Micromonosporaceae</taxon>
        <taxon>Paractinoplanes</taxon>
    </lineage>
</organism>
<dbReference type="Proteomes" id="UP000637628">
    <property type="component" value="Unassembled WGS sequence"/>
</dbReference>
<accession>A0ABQ3Z3I2</accession>
<evidence type="ECO:0000313" key="2">
    <source>
        <dbReference type="Proteomes" id="UP000637628"/>
    </source>
</evidence>
<evidence type="ECO:0008006" key="3">
    <source>
        <dbReference type="Google" id="ProtNLM"/>
    </source>
</evidence>
<reference evidence="1 2" key="1">
    <citation type="submission" date="2021-01" db="EMBL/GenBank/DDBJ databases">
        <title>Whole genome shotgun sequence of Actinoplanes durhamensis NBRC 14914.</title>
        <authorList>
            <person name="Komaki H."/>
            <person name="Tamura T."/>
        </authorList>
    </citation>
    <scope>NUCLEOTIDE SEQUENCE [LARGE SCALE GENOMIC DNA]</scope>
    <source>
        <strain evidence="1 2">NBRC 14914</strain>
    </source>
</reference>
<evidence type="ECO:0000313" key="1">
    <source>
        <dbReference type="EMBL" id="GIE04383.1"/>
    </source>
</evidence>
<name>A0ABQ3Z3I2_9ACTN</name>